<dbReference type="Pfam" id="PF01363">
    <property type="entry name" value="FYVE"/>
    <property type="match status" value="1"/>
</dbReference>
<dbReference type="InterPro" id="IPR001054">
    <property type="entry name" value="A/G_cyclase"/>
</dbReference>
<dbReference type="SUPFAM" id="SSF50729">
    <property type="entry name" value="PH domain-like"/>
    <property type="match status" value="1"/>
</dbReference>
<sequence>MELNMRISAYLPAIVRRRLETSDSVEVPDMHCAEVVSMFADVSGFTALTESLAARGPSGAEGLGKYLNSYFEQLLKLISSEGGDVFKFAGDAIIVFWLINPKEDTPETVVRRCMQCALRIQQHLHQARFAHDVVLSIKMGIGVGRATIAHLGGVSDGATSRMEYVGMGPALIQAFGAEHHASPGDVICSAECWALASSSFAGVSVAGHHNDGCVRVTDVLHPIRCQSRRASFTRDDMTLQQRMQQYVSRAVWPYLDDAEEFWGSELREVTVLFINLGFADADLSKMLDVASVHKLHAAFVAVQKCIFNYEGTINKFLVDDKGSTAIAVFGMPPVTHENDPIRGILASLAICAALTPLGLKASVGITSGTAFCGVVGHQGNRREYTVLGDIVNLAARLMQRAKSEHGGVITDEATKLSTEDVLHFEERPQIMVKGKHDSIKIHRPYPRMSTVIKHHFENVPANSHRTINVMENMHSMQVNAAKRRLSAKLATLATADVANPRDSEAKNTIAIQESLRSKLDLVNVLSPTGAFLLEGDIGVGKTRLIRSTLLHRSNELAPQHPHEQIVFATATPFTPGKDYVVFADIVAKLVPVGQPVGPTVAGWIEQGVAPQTRWMQHLHVLNDVLDGVDFEQPSDVADNQDNDTKPAPVEAMAAWFVELLANDLCENQAVDADPTSVTRFSDTRESLWCPCDLDVAGMLLLSALYAVTRDHPVVLCIDNAMYMDEKSWILTISVAKYFSNCLVVVLSRPPSGATTQRTASCAFRKKLRALKELPTTTHCTMGRMTPIQIETLATHILNIPALPTDLANLLVSRSQGNPLFLHELIKVMKHQGVLYVDEKNQQCETRVQVAWADKASAVACFGCQTKLPPKSTDRHRCKACGYVFCATCTPKQCFKVMAGQGEPMRHCKICFGMTRGRRPSFERSASESRCGLAPNPNGSNLLQAASSAASSTSVDSKKTIHRKAKSMFVHLSDPSTPLKHRLALVPPPTIKSVLTTLLDQLTVSQYMLMKTASVVGSTFDLDTVRAVYPIKGHYPKPSSTTNLPHKSDEPAVEVVTDSSDKKAAVDRFMVDIQSLERLSMIQPVDVFIGGLKDTTHPTAKYEFCHGFMQDVIRSQMLSAQCDKLATRLADWREQKAKAMRQQFFAKAQGSLTNLNPHTSDLAGSTASAVSSCNQVAHAPPVRCHSAPHVVAIGSITARSSVGNLHVSQSLSMVLKLKAGMVHVKKHKGVLSHFRLGSATMWKRRWAVLHNTRLLLQHDNHRVGGRSTSIQLKNARVSTCDMTHDPAGVKYHCLQLDVQEWCRMQPQAHPESFSPRVFILGMETERELDYWIYMLKYAIESLKDR</sequence>
<dbReference type="Gene3D" id="2.30.29.30">
    <property type="entry name" value="Pleckstrin-homology domain (PH domain)/Phosphotyrosine-binding domain (PTB)"/>
    <property type="match status" value="1"/>
</dbReference>
<evidence type="ECO:0000259" key="9">
    <source>
        <dbReference type="PROSITE" id="PS50125"/>
    </source>
</evidence>
<reference evidence="11" key="1">
    <citation type="submission" date="2013-12" db="EMBL/GenBank/DDBJ databases">
        <title>The Genome Sequence of Aphanomyces invadans NJM9701.</title>
        <authorList>
            <consortium name="The Broad Institute Genomics Platform"/>
            <person name="Russ C."/>
            <person name="Tyler B."/>
            <person name="van West P."/>
            <person name="Dieguez-Uribeondo J."/>
            <person name="Young S.K."/>
            <person name="Zeng Q."/>
            <person name="Gargeya S."/>
            <person name="Fitzgerald M."/>
            <person name="Abouelleil A."/>
            <person name="Alvarado L."/>
            <person name="Chapman S.B."/>
            <person name="Gainer-Dewar J."/>
            <person name="Goldberg J."/>
            <person name="Griggs A."/>
            <person name="Gujja S."/>
            <person name="Hansen M."/>
            <person name="Howarth C."/>
            <person name="Imamovic A."/>
            <person name="Ireland A."/>
            <person name="Larimer J."/>
            <person name="McCowan C."/>
            <person name="Murphy C."/>
            <person name="Pearson M."/>
            <person name="Poon T.W."/>
            <person name="Priest M."/>
            <person name="Roberts A."/>
            <person name="Saif S."/>
            <person name="Shea T."/>
            <person name="Sykes S."/>
            <person name="Wortman J."/>
            <person name="Nusbaum C."/>
            <person name="Birren B."/>
        </authorList>
    </citation>
    <scope>NUCLEOTIDE SEQUENCE [LARGE SCALE GENOMIC DNA]</scope>
    <source>
        <strain evidence="11">NJM9701</strain>
    </source>
</reference>
<evidence type="ECO:0000259" key="8">
    <source>
        <dbReference type="PROSITE" id="PS50003"/>
    </source>
</evidence>
<dbReference type="Pfam" id="PF00169">
    <property type="entry name" value="PH"/>
    <property type="match status" value="1"/>
</dbReference>
<dbReference type="CDD" id="cd00065">
    <property type="entry name" value="FYVE_like_SF"/>
    <property type="match status" value="1"/>
</dbReference>
<dbReference type="InterPro" id="IPR017455">
    <property type="entry name" value="Znf_FYVE-rel"/>
</dbReference>
<dbReference type="SMART" id="SM00044">
    <property type="entry name" value="CYCc"/>
    <property type="match status" value="1"/>
</dbReference>
<dbReference type="VEuPathDB" id="FungiDB:H310_03453"/>
<dbReference type="GO" id="GO:0035556">
    <property type="term" value="P:intracellular signal transduction"/>
    <property type="evidence" value="ECO:0007669"/>
    <property type="project" value="InterPro"/>
</dbReference>
<evidence type="ECO:0000256" key="7">
    <source>
        <dbReference type="SAM" id="MobiDB-lite"/>
    </source>
</evidence>
<evidence type="ECO:0000256" key="6">
    <source>
        <dbReference type="PROSITE-ProRule" id="PRU00091"/>
    </source>
</evidence>
<dbReference type="GeneID" id="20080503"/>
<dbReference type="PANTHER" id="PTHR16305:SF28">
    <property type="entry name" value="GUANYLATE CYCLASE DOMAIN-CONTAINING PROTEIN"/>
    <property type="match status" value="1"/>
</dbReference>
<dbReference type="InterPro" id="IPR000306">
    <property type="entry name" value="Znf_FYVE"/>
</dbReference>
<feature type="region of interest" description="Disordered" evidence="7">
    <location>
        <begin position="1035"/>
        <end position="1056"/>
    </location>
</feature>
<dbReference type="InterPro" id="IPR011011">
    <property type="entry name" value="Znf_FYVE_PHD"/>
</dbReference>
<evidence type="ECO:0000256" key="3">
    <source>
        <dbReference type="ARBA" id="ARBA00022771"/>
    </source>
</evidence>
<evidence type="ECO:0000259" key="10">
    <source>
        <dbReference type="PROSITE" id="PS50178"/>
    </source>
</evidence>
<evidence type="ECO:0000256" key="2">
    <source>
        <dbReference type="ARBA" id="ARBA00022741"/>
    </source>
</evidence>
<dbReference type="SMART" id="SM00233">
    <property type="entry name" value="PH"/>
    <property type="match status" value="1"/>
</dbReference>
<dbReference type="GO" id="GO:0004016">
    <property type="term" value="F:adenylate cyclase activity"/>
    <property type="evidence" value="ECO:0007669"/>
    <property type="project" value="TreeGrafter"/>
</dbReference>
<dbReference type="Pfam" id="PF00211">
    <property type="entry name" value="Guanylate_cyc"/>
    <property type="match status" value="2"/>
</dbReference>
<evidence type="ECO:0000256" key="5">
    <source>
        <dbReference type="ARBA" id="ARBA00022840"/>
    </source>
</evidence>
<feature type="domain" description="FYVE-type" evidence="10">
    <location>
        <begin position="854"/>
        <end position="915"/>
    </location>
</feature>
<proteinExistence type="predicted"/>
<dbReference type="InterPro" id="IPR029787">
    <property type="entry name" value="Nucleotide_cyclase"/>
</dbReference>
<dbReference type="RefSeq" id="XP_008865546.1">
    <property type="nucleotide sequence ID" value="XM_008867324.1"/>
</dbReference>
<dbReference type="STRING" id="157072.A0A024UHJ8"/>
<evidence type="ECO:0008006" key="12">
    <source>
        <dbReference type="Google" id="ProtNLM"/>
    </source>
</evidence>
<dbReference type="PROSITE" id="PS50003">
    <property type="entry name" value="PH_DOMAIN"/>
    <property type="match status" value="1"/>
</dbReference>
<dbReference type="SMART" id="SM00064">
    <property type="entry name" value="FYVE"/>
    <property type="match status" value="1"/>
</dbReference>
<dbReference type="SUPFAM" id="SSF55073">
    <property type="entry name" value="Nucleotide cyclase"/>
    <property type="match status" value="2"/>
</dbReference>
<evidence type="ECO:0000313" key="11">
    <source>
        <dbReference type="EMBL" id="ETW05769.1"/>
    </source>
</evidence>
<dbReference type="GO" id="GO:0005737">
    <property type="term" value="C:cytoplasm"/>
    <property type="evidence" value="ECO:0007669"/>
    <property type="project" value="TreeGrafter"/>
</dbReference>
<accession>A0A024UHJ8</accession>
<dbReference type="InterPro" id="IPR013083">
    <property type="entry name" value="Znf_RING/FYVE/PHD"/>
</dbReference>
<name>A0A024UHJ8_9STRA</name>
<organism evidence="11">
    <name type="scientific">Aphanomyces invadans</name>
    <dbReference type="NCBI Taxonomy" id="157072"/>
    <lineage>
        <taxon>Eukaryota</taxon>
        <taxon>Sar</taxon>
        <taxon>Stramenopiles</taxon>
        <taxon>Oomycota</taxon>
        <taxon>Saprolegniomycetes</taxon>
        <taxon>Saprolegniales</taxon>
        <taxon>Verrucalvaceae</taxon>
        <taxon>Aphanomyces</taxon>
    </lineage>
</organism>
<dbReference type="GO" id="GO:0005524">
    <property type="term" value="F:ATP binding"/>
    <property type="evidence" value="ECO:0007669"/>
    <property type="project" value="UniProtKB-KW"/>
</dbReference>
<keyword evidence="2" id="KW-0547">Nucleotide-binding</keyword>
<keyword evidence="5" id="KW-0067">ATP-binding</keyword>
<dbReference type="eggNOG" id="ENOG502QPPT">
    <property type="taxonomic scope" value="Eukaryota"/>
</dbReference>
<keyword evidence="3 6" id="KW-0863">Zinc-finger</keyword>
<keyword evidence="4" id="KW-0862">Zinc</keyword>
<gene>
    <name evidence="11" type="ORF">H310_03453</name>
</gene>
<dbReference type="InterPro" id="IPR001849">
    <property type="entry name" value="PH_domain"/>
</dbReference>
<dbReference type="GO" id="GO:0008270">
    <property type="term" value="F:zinc ion binding"/>
    <property type="evidence" value="ECO:0007669"/>
    <property type="project" value="UniProtKB-KW"/>
</dbReference>
<dbReference type="Gene3D" id="3.30.40.10">
    <property type="entry name" value="Zinc/RING finger domain, C3HC4 (zinc finger)"/>
    <property type="match status" value="1"/>
</dbReference>
<dbReference type="PANTHER" id="PTHR16305">
    <property type="entry name" value="TESTICULAR SOLUBLE ADENYLYL CYCLASE"/>
    <property type="match status" value="1"/>
</dbReference>
<dbReference type="PROSITE" id="PS50178">
    <property type="entry name" value="ZF_FYVE"/>
    <property type="match status" value="1"/>
</dbReference>
<dbReference type="Gene3D" id="3.30.70.1230">
    <property type="entry name" value="Nucleotide cyclase"/>
    <property type="match status" value="2"/>
</dbReference>
<feature type="domain" description="PH" evidence="8">
    <location>
        <begin position="1223"/>
        <end position="1339"/>
    </location>
</feature>
<dbReference type="SUPFAM" id="SSF57903">
    <property type="entry name" value="FYVE/PHD zinc finger"/>
    <property type="match status" value="1"/>
</dbReference>
<keyword evidence="1" id="KW-0479">Metal-binding</keyword>
<protein>
    <recommendedName>
        <fullName evidence="12">FYVE-type domain-containing protein</fullName>
    </recommendedName>
</protein>
<feature type="domain" description="Guanylate cyclase" evidence="9">
    <location>
        <begin position="36"/>
        <end position="163"/>
    </location>
</feature>
<dbReference type="CDD" id="cd00821">
    <property type="entry name" value="PH"/>
    <property type="match status" value="1"/>
</dbReference>
<dbReference type="InterPro" id="IPR011993">
    <property type="entry name" value="PH-like_dom_sf"/>
</dbReference>
<dbReference type="CDD" id="cd07302">
    <property type="entry name" value="CHD"/>
    <property type="match status" value="2"/>
</dbReference>
<dbReference type="PROSITE" id="PS50125">
    <property type="entry name" value="GUANYLATE_CYCLASE_2"/>
    <property type="match status" value="2"/>
</dbReference>
<feature type="domain" description="Guanylate cyclase" evidence="9">
    <location>
        <begin position="270"/>
        <end position="398"/>
    </location>
</feature>
<evidence type="ECO:0000256" key="1">
    <source>
        <dbReference type="ARBA" id="ARBA00022723"/>
    </source>
</evidence>
<dbReference type="EMBL" id="KI913956">
    <property type="protein sequence ID" value="ETW05769.1"/>
    <property type="molecule type" value="Genomic_DNA"/>
</dbReference>
<dbReference type="GO" id="GO:0009190">
    <property type="term" value="P:cyclic nucleotide biosynthetic process"/>
    <property type="evidence" value="ECO:0007669"/>
    <property type="project" value="InterPro"/>
</dbReference>
<dbReference type="OrthoDB" id="194468at2759"/>
<evidence type="ECO:0000256" key="4">
    <source>
        <dbReference type="ARBA" id="ARBA00022833"/>
    </source>
</evidence>